<gene>
    <name evidence="2" type="ORF">INT43_004570</name>
</gene>
<keyword evidence="3" id="KW-1185">Reference proteome</keyword>
<dbReference type="Proteomes" id="UP000654370">
    <property type="component" value="Unassembled WGS sequence"/>
</dbReference>
<evidence type="ECO:0000313" key="3">
    <source>
        <dbReference type="Proteomes" id="UP000654370"/>
    </source>
</evidence>
<dbReference type="InterPro" id="IPR001870">
    <property type="entry name" value="B30.2/SPRY"/>
</dbReference>
<accession>A0A8H7U756</accession>
<protein>
    <recommendedName>
        <fullName evidence="1">B30.2/SPRY domain-containing protein</fullName>
    </recommendedName>
</protein>
<feature type="domain" description="B30.2/SPRY" evidence="1">
    <location>
        <begin position="69"/>
        <end position="266"/>
    </location>
</feature>
<dbReference type="SUPFAM" id="SSF49899">
    <property type="entry name" value="Concanavalin A-like lectins/glucanases"/>
    <property type="match status" value="1"/>
</dbReference>
<dbReference type="SMART" id="SM00449">
    <property type="entry name" value="SPRY"/>
    <property type="match status" value="1"/>
</dbReference>
<dbReference type="Pfam" id="PF00622">
    <property type="entry name" value="SPRY"/>
    <property type="match status" value="1"/>
</dbReference>
<dbReference type="Gene3D" id="2.60.120.920">
    <property type="match status" value="1"/>
</dbReference>
<sequence length="283" mass="31657">MEPPPSYDYVAQVNGSYDTGLYSDASADSYQRAEQFVAANLHLIDIPPPPHICQDILRSSLQAMQTLDLTQSAKDVLLVESATSAVFHPKLRPRFGRSHHRPQGDTDVCIQGLYPMLGTPQLKSYAQIKVKYDGGAPPEYGEELHYFEVTISQVASDVVMAIGLCTRPYPSFRMPGWNRHSIGWHSDDGRKFCDDPDGGEDYSAPWGNQGDVLGCGWQSDNGTVWFTRNGVLMGQAYTNLSPHVFFPAFGADGYCKVDFNFGQSPFRYQFLPFQRWLGSYTMQ</sequence>
<dbReference type="AlphaFoldDB" id="A0A8H7U756"/>
<dbReference type="InterPro" id="IPR043136">
    <property type="entry name" value="B30.2/SPRY_sf"/>
</dbReference>
<dbReference type="InterPro" id="IPR050618">
    <property type="entry name" value="Ubq-SigPath_Reg"/>
</dbReference>
<comment type="caution">
    <text evidence="2">The sequence shown here is derived from an EMBL/GenBank/DDBJ whole genome shotgun (WGS) entry which is preliminary data.</text>
</comment>
<dbReference type="EMBL" id="JAEPQZ010000015">
    <property type="protein sequence ID" value="KAG2173196.1"/>
    <property type="molecule type" value="Genomic_DNA"/>
</dbReference>
<reference evidence="2" key="1">
    <citation type="submission" date="2020-12" db="EMBL/GenBank/DDBJ databases">
        <title>Metabolic potential, ecology and presence of endohyphal bacteria is reflected in genomic diversity of Mucoromycotina.</title>
        <authorList>
            <person name="Muszewska A."/>
            <person name="Okrasinska A."/>
            <person name="Steczkiewicz K."/>
            <person name="Drgas O."/>
            <person name="Orlowska M."/>
            <person name="Perlinska-Lenart U."/>
            <person name="Aleksandrzak-Piekarczyk T."/>
            <person name="Szatraj K."/>
            <person name="Zielenkiewicz U."/>
            <person name="Pilsyk S."/>
            <person name="Malc E."/>
            <person name="Mieczkowski P."/>
            <person name="Kruszewska J.S."/>
            <person name="Biernat P."/>
            <person name="Pawlowska J."/>
        </authorList>
    </citation>
    <scope>NUCLEOTIDE SEQUENCE</scope>
    <source>
        <strain evidence="2">WA0000067209</strain>
    </source>
</reference>
<dbReference type="OrthoDB" id="258495at2759"/>
<name>A0A8H7U756_MORIS</name>
<evidence type="ECO:0000259" key="1">
    <source>
        <dbReference type="PROSITE" id="PS50188"/>
    </source>
</evidence>
<proteinExistence type="predicted"/>
<dbReference type="InterPro" id="IPR013320">
    <property type="entry name" value="ConA-like_dom_sf"/>
</dbReference>
<dbReference type="PANTHER" id="PTHR12864">
    <property type="entry name" value="RAN BINDING PROTEIN 9-RELATED"/>
    <property type="match status" value="1"/>
</dbReference>
<evidence type="ECO:0000313" key="2">
    <source>
        <dbReference type="EMBL" id="KAG2173196.1"/>
    </source>
</evidence>
<dbReference type="PROSITE" id="PS50188">
    <property type="entry name" value="B302_SPRY"/>
    <property type="match status" value="1"/>
</dbReference>
<dbReference type="InterPro" id="IPR003877">
    <property type="entry name" value="SPRY_dom"/>
</dbReference>
<organism evidence="2 3">
    <name type="scientific">Mortierella isabellina</name>
    <name type="common">Filamentous fungus</name>
    <name type="synonym">Umbelopsis isabellina</name>
    <dbReference type="NCBI Taxonomy" id="91625"/>
    <lineage>
        <taxon>Eukaryota</taxon>
        <taxon>Fungi</taxon>
        <taxon>Fungi incertae sedis</taxon>
        <taxon>Mucoromycota</taxon>
        <taxon>Mucoromycotina</taxon>
        <taxon>Umbelopsidomycetes</taxon>
        <taxon>Umbelopsidales</taxon>
        <taxon>Umbelopsidaceae</taxon>
        <taxon>Umbelopsis</taxon>
    </lineage>
</organism>